<sequence length="50" mass="5792">MAIWFQDSYMCITPIAVGNLYMLYHIRLIHSFDCATMLFTTLSTDRDTVA</sequence>
<name>A0A9P0LYL3_ACAOB</name>
<keyword evidence="2" id="KW-1185">Reference proteome</keyword>
<evidence type="ECO:0000313" key="1">
    <source>
        <dbReference type="EMBL" id="CAH2008254.1"/>
    </source>
</evidence>
<dbReference type="EMBL" id="CAKOFQ010007794">
    <property type="protein sequence ID" value="CAH2008254.1"/>
    <property type="molecule type" value="Genomic_DNA"/>
</dbReference>
<proteinExistence type="predicted"/>
<gene>
    <name evidence="1" type="ORF">ACAOBT_LOCUS30115</name>
</gene>
<protein>
    <submittedName>
        <fullName evidence="1">Uncharacterized protein</fullName>
    </submittedName>
</protein>
<dbReference type="AlphaFoldDB" id="A0A9P0LYL3"/>
<dbReference type="Proteomes" id="UP001152888">
    <property type="component" value="Unassembled WGS sequence"/>
</dbReference>
<reference evidence="1" key="1">
    <citation type="submission" date="2022-03" db="EMBL/GenBank/DDBJ databases">
        <authorList>
            <person name="Sayadi A."/>
        </authorList>
    </citation>
    <scope>NUCLEOTIDE SEQUENCE</scope>
</reference>
<comment type="caution">
    <text evidence="1">The sequence shown here is derived from an EMBL/GenBank/DDBJ whole genome shotgun (WGS) entry which is preliminary data.</text>
</comment>
<evidence type="ECO:0000313" key="2">
    <source>
        <dbReference type="Proteomes" id="UP001152888"/>
    </source>
</evidence>
<organism evidence="1 2">
    <name type="scientific">Acanthoscelides obtectus</name>
    <name type="common">Bean weevil</name>
    <name type="synonym">Bruchus obtectus</name>
    <dbReference type="NCBI Taxonomy" id="200917"/>
    <lineage>
        <taxon>Eukaryota</taxon>
        <taxon>Metazoa</taxon>
        <taxon>Ecdysozoa</taxon>
        <taxon>Arthropoda</taxon>
        <taxon>Hexapoda</taxon>
        <taxon>Insecta</taxon>
        <taxon>Pterygota</taxon>
        <taxon>Neoptera</taxon>
        <taxon>Endopterygota</taxon>
        <taxon>Coleoptera</taxon>
        <taxon>Polyphaga</taxon>
        <taxon>Cucujiformia</taxon>
        <taxon>Chrysomeloidea</taxon>
        <taxon>Chrysomelidae</taxon>
        <taxon>Bruchinae</taxon>
        <taxon>Bruchini</taxon>
        <taxon>Acanthoscelides</taxon>
    </lineage>
</organism>
<accession>A0A9P0LYL3</accession>